<dbReference type="GO" id="GO:0003743">
    <property type="term" value="F:translation initiation factor activity"/>
    <property type="evidence" value="ECO:0007669"/>
    <property type="project" value="UniProtKB-KW"/>
</dbReference>
<evidence type="ECO:0000256" key="2">
    <source>
        <dbReference type="ARBA" id="ARBA00022540"/>
    </source>
</evidence>
<dbReference type="GO" id="GO:0005852">
    <property type="term" value="C:eukaryotic translation initiation factor 3 complex"/>
    <property type="evidence" value="ECO:0007669"/>
    <property type="project" value="InterPro"/>
</dbReference>
<gene>
    <name evidence="6" type="ORF">HAZT_HAZT004342</name>
</gene>
<keyword evidence="3" id="KW-0648">Protein biosynthesis</keyword>
<dbReference type="Proteomes" id="UP000711488">
    <property type="component" value="Unassembled WGS sequence"/>
</dbReference>
<dbReference type="EMBL" id="JQDR03011372">
    <property type="protein sequence ID" value="KAA0192852.1"/>
    <property type="molecule type" value="Genomic_DNA"/>
</dbReference>
<reference evidence="6" key="1">
    <citation type="submission" date="2014-08" db="EMBL/GenBank/DDBJ databases">
        <authorList>
            <person name="Murali S."/>
            <person name="Richards S."/>
            <person name="Bandaranaike D."/>
            <person name="Bellair M."/>
            <person name="Blankenburg K."/>
            <person name="Chao H."/>
            <person name="Dinh H."/>
            <person name="Doddapaneni H."/>
            <person name="Dugan-Rocha S."/>
            <person name="Elkadiri S."/>
            <person name="Gnanaolivu R."/>
            <person name="Hughes D."/>
            <person name="Lee S."/>
            <person name="Li M."/>
            <person name="Ming W."/>
            <person name="Munidasa M."/>
            <person name="Muniz J."/>
            <person name="Nguyen L."/>
            <person name="Osuji N."/>
            <person name="Pu L.-L."/>
            <person name="Puazo M."/>
            <person name="Skinner E."/>
            <person name="Qu C."/>
            <person name="Quiroz J."/>
            <person name="Raj R."/>
            <person name="Weissenberger G."/>
            <person name="Xin Y."/>
            <person name="Zou X."/>
            <person name="Han Y."/>
            <person name="Worley K."/>
            <person name="Muzny D."/>
            <person name="Gibbs R."/>
        </authorList>
    </citation>
    <scope>NUCLEOTIDE SEQUENCE</scope>
    <source>
        <strain evidence="6">HAZT.00-mixed</strain>
        <tissue evidence="6">Whole organism</tissue>
    </source>
</reference>
<dbReference type="PROSITE" id="PS50250">
    <property type="entry name" value="PCI"/>
    <property type="match status" value="1"/>
</dbReference>
<sequence>MYFNLWNSPNFDATLYCIHLFKIFMECDETKSGLNCILQFARLNYFYIHHAMSIFIDSLRIILALQFNDAAYIPLDLVKVIQQENYNYSDPITEFLASLYVDFDFDAAQEKLQLCADVLKNDFFLVACMKDFIDNARLMIFELFCRIHQCISINMLAEKLNMTPPDAERWIVDLIRQAKLDAKIDSQQGHVVMGTQAISPYQQLIEKTKNLSFRTQMLAMNIEKKANTARSNEVVFKVGG</sequence>
<comment type="subunit">
    <text evidence="4">Component of the eukaryotic translation initiation factor 3 (eIF-3) complex. The eIF-3 complex interacts with pix. Interacts with mxt.</text>
</comment>
<dbReference type="Pfam" id="PF01399">
    <property type="entry name" value="PCI"/>
    <property type="match status" value="1"/>
</dbReference>
<evidence type="ECO:0000256" key="4">
    <source>
        <dbReference type="ARBA" id="ARBA00047068"/>
    </source>
</evidence>
<protein>
    <recommendedName>
        <fullName evidence="5">PCI domain-containing protein</fullName>
    </recommendedName>
</protein>
<dbReference type="InterPro" id="IPR036390">
    <property type="entry name" value="WH_DNA-bd_sf"/>
</dbReference>
<reference evidence="6" key="2">
    <citation type="journal article" date="2018" name="Environ. Sci. Technol.">
        <title>The Toxicogenome of Hyalella azteca: A Model for Sediment Ecotoxicology and Evolutionary Toxicology.</title>
        <authorList>
            <person name="Poynton H.C."/>
            <person name="Hasenbein S."/>
            <person name="Benoit J.B."/>
            <person name="Sepulveda M.S."/>
            <person name="Poelchau M.F."/>
            <person name="Hughes D.S.T."/>
            <person name="Murali S.C."/>
            <person name="Chen S."/>
            <person name="Glastad K.M."/>
            <person name="Goodisman M.A.D."/>
            <person name="Werren J.H."/>
            <person name="Vineis J.H."/>
            <person name="Bowen J.L."/>
            <person name="Friedrich M."/>
            <person name="Jones J."/>
            <person name="Robertson H.M."/>
            <person name="Feyereisen R."/>
            <person name="Mechler-Hickson A."/>
            <person name="Mathers N."/>
            <person name="Lee C.E."/>
            <person name="Colbourne J.K."/>
            <person name="Biales A."/>
            <person name="Johnston J.S."/>
            <person name="Wellborn G.A."/>
            <person name="Rosendale A.J."/>
            <person name="Cridge A.G."/>
            <person name="Munoz-Torres M.C."/>
            <person name="Bain P.A."/>
            <person name="Manny A.R."/>
            <person name="Major K.M."/>
            <person name="Lambert F.N."/>
            <person name="Vulpe C.D."/>
            <person name="Tuck P."/>
            <person name="Blalock B.J."/>
            <person name="Lin Y.Y."/>
            <person name="Smith M.E."/>
            <person name="Ochoa-Acuna H."/>
            <person name="Chen M.M."/>
            <person name="Childers C.P."/>
            <person name="Qu J."/>
            <person name="Dugan S."/>
            <person name="Lee S.L."/>
            <person name="Chao H."/>
            <person name="Dinh H."/>
            <person name="Han Y."/>
            <person name="Doddapaneni H."/>
            <person name="Worley K.C."/>
            <person name="Muzny D.M."/>
            <person name="Gibbs R.A."/>
            <person name="Richards S."/>
        </authorList>
    </citation>
    <scope>NUCLEOTIDE SEQUENCE</scope>
    <source>
        <strain evidence="6">HAZT.00-mixed</strain>
        <tissue evidence="6">Whole organism</tissue>
    </source>
</reference>
<keyword evidence="1" id="KW-0963">Cytoplasm</keyword>
<dbReference type="AlphaFoldDB" id="A0A6A0GYB6"/>
<dbReference type="Pfam" id="PF21357">
    <property type="entry name" value="EIF3E_C"/>
    <property type="match status" value="1"/>
</dbReference>
<dbReference type="SUPFAM" id="SSF46785">
    <property type="entry name" value="Winged helix' DNA-binding domain"/>
    <property type="match status" value="1"/>
</dbReference>
<reference evidence="6" key="3">
    <citation type="submission" date="2019-06" db="EMBL/GenBank/DDBJ databases">
        <authorList>
            <person name="Poynton C."/>
            <person name="Hasenbein S."/>
            <person name="Benoit J.B."/>
            <person name="Sepulveda M.S."/>
            <person name="Poelchau M.F."/>
            <person name="Murali S.C."/>
            <person name="Chen S."/>
            <person name="Glastad K.M."/>
            <person name="Werren J.H."/>
            <person name="Vineis J.H."/>
            <person name="Bowen J.L."/>
            <person name="Friedrich M."/>
            <person name="Jones J."/>
            <person name="Robertson H.M."/>
            <person name="Feyereisen R."/>
            <person name="Mechler-Hickson A."/>
            <person name="Mathers N."/>
            <person name="Lee C.E."/>
            <person name="Colbourne J.K."/>
            <person name="Biales A."/>
            <person name="Johnston J.S."/>
            <person name="Wellborn G.A."/>
            <person name="Rosendale A.J."/>
            <person name="Cridge A.G."/>
            <person name="Munoz-Torres M.C."/>
            <person name="Bain P.A."/>
            <person name="Manny A.R."/>
            <person name="Major K.M."/>
            <person name="Lambert F.N."/>
            <person name="Vulpe C.D."/>
            <person name="Tuck P."/>
            <person name="Blalock B.J."/>
            <person name="Lin Y.-Y."/>
            <person name="Smith M.E."/>
            <person name="Ochoa-Acuna H."/>
            <person name="Chen M.-J.M."/>
            <person name="Childers C.P."/>
            <person name="Qu J."/>
            <person name="Dugan S."/>
            <person name="Lee S.L."/>
            <person name="Chao H."/>
            <person name="Dinh H."/>
            <person name="Han Y."/>
            <person name="Doddapaneni H."/>
            <person name="Worley K.C."/>
            <person name="Muzny D.M."/>
            <person name="Gibbs R.A."/>
            <person name="Richards S."/>
        </authorList>
    </citation>
    <scope>NUCLEOTIDE SEQUENCE</scope>
    <source>
        <strain evidence="6">HAZT.00-mixed</strain>
        <tissue evidence="6">Whole organism</tissue>
    </source>
</reference>
<dbReference type="PANTHER" id="PTHR10317">
    <property type="entry name" value="EUKARYOTIC TRANSLATION INITIATION FACTOR 3 SUBUNIT E"/>
    <property type="match status" value="1"/>
</dbReference>
<evidence type="ECO:0000256" key="3">
    <source>
        <dbReference type="ARBA" id="ARBA00022917"/>
    </source>
</evidence>
<comment type="caution">
    <text evidence="6">The sequence shown here is derived from an EMBL/GenBank/DDBJ whole genome shotgun (WGS) entry which is preliminary data.</text>
</comment>
<evidence type="ECO:0000256" key="1">
    <source>
        <dbReference type="ARBA" id="ARBA00022490"/>
    </source>
</evidence>
<evidence type="ECO:0000259" key="5">
    <source>
        <dbReference type="PROSITE" id="PS50250"/>
    </source>
</evidence>
<dbReference type="OrthoDB" id="417252at2759"/>
<dbReference type="InterPro" id="IPR000717">
    <property type="entry name" value="PCI_dom"/>
</dbReference>
<evidence type="ECO:0000313" key="6">
    <source>
        <dbReference type="EMBL" id="KAA0192852.1"/>
    </source>
</evidence>
<organism evidence="6">
    <name type="scientific">Hyalella azteca</name>
    <name type="common">Amphipod</name>
    <dbReference type="NCBI Taxonomy" id="294128"/>
    <lineage>
        <taxon>Eukaryota</taxon>
        <taxon>Metazoa</taxon>
        <taxon>Ecdysozoa</taxon>
        <taxon>Arthropoda</taxon>
        <taxon>Crustacea</taxon>
        <taxon>Multicrustacea</taxon>
        <taxon>Malacostraca</taxon>
        <taxon>Eumalacostraca</taxon>
        <taxon>Peracarida</taxon>
        <taxon>Amphipoda</taxon>
        <taxon>Senticaudata</taxon>
        <taxon>Talitrida</taxon>
        <taxon>Talitroidea</taxon>
        <taxon>Hyalellidae</taxon>
        <taxon>Hyalella</taxon>
    </lineage>
</organism>
<accession>A0A6A0GYB6</accession>
<name>A0A6A0GYB6_HYAAZ</name>
<feature type="domain" description="PCI" evidence="5">
    <location>
        <begin position="29"/>
        <end position="198"/>
    </location>
</feature>
<dbReference type="InterPro" id="IPR016650">
    <property type="entry name" value="eIF3e"/>
</dbReference>
<proteinExistence type="predicted"/>
<dbReference type="SMART" id="SM00088">
    <property type="entry name" value="PINT"/>
    <property type="match status" value="1"/>
</dbReference>
<keyword evidence="2" id="KW-0396">Initiation factor</keyword>